<protein>
    <submittedName>
        <fullName evidence="1">Uncharacterized protein</fullName>
    </submittedName>
</protein>
<accession>A0A6L2NUK1</accession>
<dbReference type="EMBL" id="BKCJ010009934">
    <property type="protein sequence ID" value="GEU89297.1"/>
    <property type="molecule type" value="Genomic_DNA"/>
</dbReference>
<gene>
    <name evidence="1" type="ORF">Tci_061275</name>
</gene>
<comment type="caution">
    <text evidence="1">The sequence shown here is derived from an EMBL/GenBank/DDBJ whole genome shotgun (WGS) entry which is preliminary data.</text>
</comment>
<proteinExistence type="predicted"/>
<sequence length="105" mass="11778">MSTSSAVTYTSVSFEARLWSISTEDPYEEASQLEYLEYLAPSNDDIPMKDQPLPTDASPVALSPGYVANFSKINPLDIVSRFDDWTMMTGQEILTQRAFLEQNSD</sequence>
<name>A0A6L2NUK1_TANCI</name>
<reference evidence="1" key="1">
    <citation type="journal article" date="2019" name="Sci. Rep.">
        <title>Draft genome of Tanacetum cinerariifolium, the natural source of mosquito coil.</title>
        <authorList>
            <person name="Yamashiro T."/>
            <person name="Shiraishi A."/>
            <person name="Satake H."/>
            <person name="Nakayama K."/>
        </authorList>
    </citation>
    <scope>NUCLEOTIDE SEQUENCE</scope>
</reference>
<organism evidence="1">
    <name type="scientific">Tanacetum cinerariifolium</name>
    <name type="common">Dalmatian daisy</name>
    <name type="synonym">Chrysanthemum cinerariifolium</name>
    <dbReference type="NCBI Taxonomy" id="118510"/>
    <lineage>
        <taxon>Eukaryota</taxon>
        <taxon>Viridiplantae</taxon>
        <taxon>Streptophyta</taxon>
        <taxon>Embryophyta</taxon>
        <taxon>Tracheophyta</taxon>
        <taxon>Spermatophyta</taxon>
        <taxon>Magnoliopsida</taxon>
        <taxon>eudicotyledons</taxon>
        <taxon>Gunneridae</taxon>
        <taxon>Pentapetalae</taxon>
        <taxon>asterids</taxon>
        <taxon>campanulids</taxon>
        <taxon>Asterales</taxon>
        <taxon>Asteraceae</taxon>
        <taxon>Asteroideae</taxon>
        <taxon>Anthemideae</taxon>
        <taxon>Anthemidinae</taxon>
        <taxon>Tanacetum</taxon>
    </lineage>
</organism>
<dbReference type="AlphaFoldDB" id="A0A6L2NUK1"/>
<evidence type="ECO:0000313" key="1">
    <source>
        <dbReference type="EMBL" id="GEU89297.1"/>
    </source>
</evidence>